<dbReference type="InterPro" id="IPR052341">
    <property type="entry name" value="LOG_family_nucleotidases"/>
</dbReference>
<dbReference type="STRING" id="1802617.A2886_00535"/>
<dbReference type="GO" id="GO:0005829">
    <property type="term" value="C:cytosol"/>
    <property type="evidence" value="ECO:0007669"/>
    <property type="project" value="TreeGrafter"/>
</dbReference>
<dbReference type="Pfam" id="PF18306">
    <property type="entry name" value="LDcluster4"/>
    <property type="match status" value="1"/>
</dbReference>
<sequence>MNEQITHLGHHPSSEVHRIAFLGGAQWNEDSEVYKGAFETAKLLAQEGYQIVNGGGPGIMRASTKGAHAGGGEVLAVTYIPNYRHKNYEGIDLENDFDDEVVALDYFDRTKIMLQNSDVHVIFKGGTGTISEFGMSWASSRIHQGHNKPIILFGKFWEHIVKEFQTHMKMRPDEMGLIKICTSPEEVIKYVDEIRKLREQKPIE</sequence>
<proteinExistence type="predicted"/>
<protein>
    <recommendedName>
        <fullName evidence="3">DNA-binding protein</fullName>
    </recommendedName>
</protein>
<dbReference type="PANTHER" id="PTHR43393:SF3">
    <property type="entry name" value="LYSINE DECARBOXYLASE-LIKE PROTEIN"/>
    <property type="match status" value="1"/>
</dbReference>
<name>A0A1F4US30_UNCKA</name>
<evidence type="ECO:0000313" key="1">
    <source>
        <dbReference type="EMBL" id="OGC47775.1"/>
    </source>
</evidence>
<dbReference type="AlphaFoldDB" id="A0A1F4US30"/>
<reference evidence="1 2" key="1">
    <citation type="journal article" date="2016" name="Nat. Commun.">
        <title>Thousands of microbial genomes shed light on interconnected biogeochemical processes in an aquifer system.</title>
        <authorList>
            <person name="Anantharaman K."/>
            <person name="Brown C.T."/>
            <person name="Hug L.A."/>
            <person name="Sharon I."/>
            <person name="Castelle C.J."/>
            <person name="Probst A.J."/>
            <person name="Thomas B.C."/>
            <person name="Singh A."/>
            <person name="Wilkins M.J."/>
            <person name="Karaoz U."/>
            <person name="Brodie E.L."/>
            <person name="Williams K.H."/>
            <person name="Hubbard S.S."/>
            <person name="Banfield J.F."/>
        </authorList>
    </citation>
    <scope>NUCLEOTIDE SEQUENCE [LARGE SCALE GENOMIC DNA]</scope>
</reference>
<dbReference type="EMBL" id="MEVA01000004">
    <property type="protein sequence ID" value="OGC47775.1"/>
    <property type="molecule type" value="Genomic_DNA"/>
</dbReference>
<accession>A0A1F4US30</accession>
<organism evidence="1 2">
    <name type="scientific">candidate division WWE3 bacterium RIFCSPHIGHO2_01_FULL_42_13</name>
    <dbReference type="NCBI Taxonomy" id="1802617"/>
    <lineage>
        <taxon>Bacteria</taxon>
        <taxon>Katanobacteria</taxon>
    </lineage>
</organism>
<dbReference type="Proteomes" id="UP000176608">
    <property type="component" value="Unassembled WGS sequence"/>
</dbReference>
<comment type="caution">
    <text evidence="1">The sequence shown here is derived from an EMBL/GenBank/DDBJ whole genome shotgun (WGS) entry which is preliminary data.</text>
</comment>
<evidence type="ECO:0008006" key="3">
    <source>
        <dbReference type="Google" id="ProtNLM"/>
    </source>
</evidence>
<dbReference type="PANTHER" id="PTHR43393">
    <property type="entry name" value="CYTOKININ RIBOSIDE 5'-MONOPHOSPHATE PHOSPHORIBOHYDROLASE"/>
    <property type="match status" value="1"/>
</dbReference>
<evidence type="ECO:0000313" key="2">
    <source>
        <dbReference type="Proteomes" id="UP000176608"/>
    </source>
</evidence>
<dbReference type="InterPro" id="IPR041164">
    <property type="entry name" value="LDcluster4"/>
</dbReference>
<gene>
    <name evidence="1" type="ORF">A2886_00535</name>
</gene>
<dbReference type="Gene3D" id="3.40.50.450">
    <property type="match status" value="1"/>
</dbReference>
<dbReference type="SUPFAM" id="SSF102405">
    <property type="entry name" value="MCP/YpsA-like"/>
    <property type="match status" value="1"/>
</dbReference>